<dbReference type="GO" id="GO:0032259">
    <property type="term" value="P:methylation"/>
    <property type="evidence" value="ECO:0007669"/>
    <property type="project" value="UniProtKB-KW"/>
</dbReference>
<dbReference type="NCBIfam" id="TIGR03438">
    <property type="entry name" value="egtD_ergothio"/>
    <property type="match status" value="1"/>
</dbReference>
<name>A0ABY8NDT8_9GAMM</name>
<dbReference type="InterPro" id="IPR019257">
    <property type="entry name" value="MeTrfase_dom"/>
</dbReference>
<sequence>MNMAIPTAGRAGLPDSPSNHRLQFERDVLAGLAAPQKTLPCKYFYDEIGSKLFESICELEDYYLTRVEADIFSCALDEMTMVLGQGVALVEPGAGNCEKAEPLLVAMNDPVAYYPLDISPEILLAAQQRIQRRLPTLDVVPVIGDFTSTTVWQQLPKSHQRKVLFFPGSTIGNFTPEQARELLQRFAEQLRPGEGILLGADLVKDSVVLERAYHDSAHVTEAFNKNLLTRINNELNGNFNIDDFAHRAFYHRVRQRVEMHLVSLTDQKVEVSGQQFEFAEGETIHTENSHKYTLSGLRTLLHETGFTTQKFWTDNKQHYAIYYAEVR</sequence>
<keyword evidence="1 4" id="KW-0489">Methyltransferase</keyword>
<dbReference type="EC" id="2.1.1.44" evidence="4"/>
<dbReference type="Proteomes" id="UP001236500">
    <property type="component" value="Chromosome"/>
</dbReference>
<keyword evidence="2 4" id="KW-0808">Transferase</keyword>
<dbReference type="PIRSF" id="PIRSF018005">
    <property type="entry name" value="UCP018005"/>
    <property type="match status" value="1"/>
</dbReference>
<reference evidence="4 5" key="1">
    <citation type="submission" date="2023-02" db="EMBL/GenBank/DDBJ databases">
        <title>Description and genomic characterization of Microbulbifer bruguierae sp. nov., isolated from the sediment of mangrove plant Bruguiera sexangula.</title>
        <authorList>
            <person name="Long M."/>
        </authorList>
    </citation>
    <scope>NUCLEOTIDE SEQUENCE [LARGE SCALE GENOMIC DNA]</scope>
    <source>
        <strain evidence="4 5">H12</strain>
    </source>
</reference>
<evidence type="ECO:0000256" key="1">
    <source>
        <dbReference type="ARBA" id="ARBA00022603"/>
    </source>
</evidence>
<dbReference type="PANTHER" id="PTHR43397">
    <property type="entry name" value="ERGOTHIONEINE BIOSYNTHESIS PROTEIN 1"/>
    <property type="match status" value="1"/>
</dbReference>
<dbReference type="Pfam" id="PF10017">
    <property type="entry name" value="Methyltransf_33"/>
    <property type="match status" value="1"/>
</dbReference>
<dbReference type="RefSeq" id="WP_280320902.1">
    <property type="nucleotide sequence ID" value="NZ_CP118605.1"/>
</dbReference>
<dbReference type="SUPFAM" id="SSF53335">
    <property type="entry name" value="S-adenosyl-L-methionine-dependent methyltransferases"/>
    <property type="match status" value="1"/>
</dbReference>
<dbReference type="InterPro" id="IPR017804">
    <property type="entry name" value="MeTrfase_EgtD-like"/>
</dbReference>
<dbReference type="InterPro" id="IPR035094">
    <property type="entry name" value="EgtD"/>
</dbReference>
<organism evidence="4 5">
    <name type="scientific">Microbulbifer bruguierae</name>
    <dbReference type="NCBI Taxonomy" id="3029061"/>
    <lineage>
        <taxon>Bacteria</taxon>
        <taxon>Pseudomonadati</taxon>
        <taxon>Pseudomonadota</taxon>
        <taxon>Gammaproteobacteria</taxon>
        <taxon>Cellvibrionales</taxon>
        <taxon>Microbulbiferaceae</taxon>
        <taxon>Microbulbifer</taxon>
    </lineage>
</organism>
<dbReference type="InterPro" id="IPR029063">
    <property type="entry name" value="SAM-dependent_MTases_sf"/>
</dbReference>
<gene>
    <name evidence="4" type="primary">egtD</name>
    <name evidence="4" type="ORF">PVT68_02000</name>
</gene>
<accession>A0ABY8NDT8</accession>
<evidence type="ECO:0000256" key="2">
    <source>
        <dbReference type="ARBA" id="ARBA00022679"/>
    </source>
</evidence>
<feature type="domain" description="Histidine-specific methyltransferase SAM-dependent" evidence="3">
    <location>
        <begin position="24"/>
        <end position="325"/>
    </location>
</feature>
<dbReference type="InterPro" id="IPR051128">
    <property type="entry name" value="EgtD_Methyltrsf_superfamily"/>
</dbReference>
<evidence type="ECO:0000313" key="5">
    <source>
        <dbReference type="Proteomes" id="UP001236500"/>
    </source>
</evidence>
<evidence type="ECO:0000313" key="4">
    <source>
        <dbReference type="EMBL" id="WGL17085.1"/>
    </source>
</evidence>
<keyword evidence="5" id="KW-1185">Reference proteome</keyword>
<evidence type="ECO:0000259" key="3">
    <source>
        <dbReference type="Pfam" id="PF10017"/>
    </source>
</evidence>
<dbReference type="PANTHER" id="PTHR43397:SF1">
    <property type="entry name" value="ERGOTHIONEINE BIOSYNTHESIS PROTEIN 1"/>
    <property type="match status" value="1"/>
</dbReference>
<dbReference type="GO" id="GO:0052706">
    <property type="term" value="F:L-histidine N(alpha)-methyltransferase activity"/>
    <property type="evidence" value="ECO:0007669"/>
    <property type="project" value="UniProtKB-EC"/>
</dbReference>
<proteinExistence type="predicted"/>
<dbReference type="EMBL" id="CP118605">
    <property type="protein sequence ID" value="WGL17085.1"/>
    <property type="molecule type" value="Genomic_DNA"/>
</dbReference>
<dbReference type="Gene3D" id="3.40.50.150">
    <property type="entry name" value="Vaccinia Virus protein VP39"/>
    <property type="match status" value="1"/>
</dbReference>
<protein>
    <submittedName>
        <fullName evidence="4">L-histidine N(Alpha)-methyltransferase</fullName>
        <ecNumber evidence="4">2.1.1.44</ecNumber>
    </submittedName>
</protein>